<evidence type="ECO:0000256" key="2">
    <source>
        <dbReference type="SAM" id="SignalP"/>
    </source>
</evidence>
<evidence type="ECO:0000313" key="3">
    <source>
        <dbReference type="EMBL" id="GAA1826639.1"/>
    </source>
</evidence>
<name>A0ABN2MGX5_9PSEU</name>
<evidence type="ECO:0000256" key="1">
    <source>
        <dbReference type="ARBA" id="ARBA00022729"/>
    </source>
</evidence>
<dbReference type="PROSITE" id="PS51257">
    <property type="entry name" value="PROKAR_LIPOPROTEIN"/>
    <property type="match status" value="1"/>
</dbReference>
<dbReference type="EMBL" id="BAAAQK010000001">
    <property type="protein sequence ID" value="GAA1826639.1"/>
    <property type="molecule type" value="Genomic_DNA"/>
</dbReference>
<dbReference type="SUPFAM" id="SSF53850">
    <property type="entry name" value="Periplasmic binding protein-like II"/>
    <property type="match status" value="1"/>
</dbReference>
<dbReference type="RefSeq" id="WP_344411409.1">
    <property type="nucleotide sequence ID" value="NZ_BAAAQK010000001.1"/>
</dbReference>
<reference evidence="3 4" key="1">
    <citation type="journal article" date="2019" name="Int. J. Syst. Evol. Microbiol.">
        <title>The Global Catalogue of Microorganisms (GCM) 10K type strain sequencing project: providing services to taxonomists for standard genome sequencing and annotation.</title>
        <authorList>
            <consortium name="The Broad Institute Genomics Platform"/>
            <consortium name="The Broad Institute Genome Sequencing Center for Infectious Disease"/>
            <person name="Wu L."/>
            <person name="Ma J."/>
        </authorList>
    </citation>
    <scope>NUCLEOTIDE SEQUENCE [LARGE SCALE GENOMIC DNA]</scope>
    <source>
        <strain evidence="3 4">JCM 16009</strain>
    </source>
</reference>
<keyword evidence="4" id="KW-1185">Reference proteome</keyword>
<feature type="chain" id="PRO_5046452543" description="ABC transporter substrate-binding protein" evidence="2">
    <location>
        <begin position="32"/>
        <end position="376"/>
    </location>
</feature>
<keyword evidence="1 2" id="KW-0732">Signal</keyword>
<dbReference type="Pfam" id="PF13416">
    <property type="entry name" value="SBP_bac_8"/>
    <property type="match status" value="1"/>
</dbReference>
<evidence type="ECO:0000313" key="4">
    <source>
        <dbReference type="Proteomes" id="UP001500449"/>
    </source>
</evidence>
<sequence>MTTRLRSTMARRVARAVAAVCVLPLAIVACGDYSGGGSGSSTPASAAAGPAATWPDVLKAADTEGKLEVWSVLSPAHNDLVKAAFEKAYPKIDLSITQYGPPEISTRVDAEHQAGVGSVDVLLSTDRMWHGKHLADGYFQKIVGPDAAAANTQLLAGAQPSTDGAPKASQALYDNDTRLITLFAAWGYAWNTDAVKSPPPSFDALFSGDTYKGKIGMNDPNTNSVNTVLFGKLSERYPDLFQRLGALKPTLYASSGPASEALGAGAVDAVLAISGAAVAPVKKAGFAFDSKFPALATPLYAEVLASSQSPNASQVFTNWLMTPEGQAAWASGYASVLPNIPTANNSAAGVEVFEAETVDPKQVAAWRDQLNAALGR</sequence>
<dbReference type="PANTHER" id="PTHR30006:SF2">
    <property type="entry name" value="ABC TRANSPORTER SUBSTRATE-BINDING PROTEIN"/>
    <property type="match status" value="1"/>
</dbReference>
<feature type="signal peptide" evidence="2">
    <location>
        <begin position="1"/>
        <end position="31"/>
    </location>
</feature>
<accession>A0ABN2MGX5</accession>
<comment type="caution">
    <text evidence="3">The sequence shown here is derived from an EMBL/GenBank/DDBJ whole genome shotgun (WGS) entry which is preliminary data.</text>
</comment>
<organism evidence="3 4">
    <name type="scientific">Pseudonocardia ailaonensis</name>
    <dbReference type="NCBI Taxonomy" id="367279"/>
    <lineage>
        <taxon>Bacteria</taxon>
        <taxon>Bacillati</taxon>
        <taxon>Actinomycetota</taxon>
        <taxon>Actinomycetes</taxon>
        <taxon>Pseudonocardiales</taxon>
        <taxon>Pseudonocardiaceae</taxon>
        <taxon>Pseudonocardia</taxon>
    </lineage>
</organism>
<dbReference type="PANTHER" id="PTHR30006">
    <property type="entry name" value="THIAMINE-BINDING PERIPLASMIC PROTEIN-RELATED"/>
    <property type="match status" value="1"/>
</dbReference>
<evidence type="ECO:0008006" key="5">
    <source>
        <dbReference type="Google" id="ProtNLM"/>
    </source>
</evidence>
<protein>
    <recommendedName>
        <fullName evidence="5">ABC transporter substrate-binding protein</fullName>
    </recommendedName>
</protein>
<dbReference type="Proteomes" id="UP001500449">
    <property type="component" value="Unassembled WGS sequence"/>
</dbReference>
<gene>
    <name evidence="3" type="ORF">GCM10009836_00280</name>
</gene>
<dbReference type="Gene3D" id="3.40.190.10">
    <property type="entry name" value="Periplasmic binding protein-like II"/>
    <property type="match status" value="2"/>
</dbReference>
<dbReference type="InterPro" id="IPR006059">
    <property type="entry name" value="SBP"/>
</dbReference>
<proteinExistence type="predicted"/>